<protein>
    <submittedName>
        <fullName evidence="3">Serine/threonine_protein</fullName>
    </submittedName>
</protein>
<accession>A0ABP1JT31</accession>
<comment type="caution">
    <text evidence="3">The sequence shown here is derived from an EMBL/GenBank/DDBJ whole genome shotgun (WGS) entry which is preliminary data.</text>
</comment>
<evidence type="ECO:0000256" key="2">
    <source>
        <dbReference type="SAM" id="Phobius"/>
    </source>
</evidence>
<feature type="region of interest" description="Disordered" evidence="1">
    <location>
        <begin position="663"/>
        <end position="687"/>
    </location>
</feature>
<evidence type="ECO:0000313" key="4">
    <source>
        <dbReference type="Proteomes" id="UP001642409"/>
    </source>
</evidence>
<dbReference type="InterPro" id="IPR009030">
    <property type="entry name" value="Growth_fac_rcpt_cys_sf"/>
</dbReference>
<sequence length="826" mass="85341">MPSCTCNTANGFSGAGCSCSKKLSVDGSVCKDSCPSTEVSISGASQCSTCPQNTIPNVAQDGCVEKTGCAPGFLNVAGTFCVSSCASDSSIDGPSNQCVSCASKDPLTQFSSGQCVCVPGASKATSSASCACNQNFSPASGACSCSKKLSSDGQTCSDKCPAAEVSISGNAQCSTCGSKVSNVDQTACVDKTACSPGYLNQAQTHCVSDCAQDKAAAGSNNQCVSCSSINALSVFGSSSCVCASNAVGSMPSCTCNTANGFSGAGCSCSKKLSVDGSVCKDSCPSTEVSISGASQCSTCPQNTIPNVAQDGCVEKTGCAPGFLNVAGTFCVSSCASDSSIDGPSNQCVSCASKDPLTQFSSGQCVCVPGASKATSSASCACNQNFSPASGACSCSKKLSSDGQTCSDKCPAAEVSLGNGVQCSVCQLGYVPSEAQIECKQIITTCPQNQYIAQNKYQCVSTCEKSFIDGNKCVEKCTGKLTDVSNTICVSQCSSNQEEKSGGCSCVQGYTVSDKQCVCDTNGGYSIISGSCQCDESKGRKWKNNQCGCNGLLGFYLYPGQNVCTCQKELGFNENGGLQKCMCDVSRGFFALPVLNAASGQYSCQCDSNRKYVNDTSAATPTCVKKNKSGALVGGIIGAILAIILISVVVIALLYKKKRSKSDNKVKTLENSSHSSSKKSRLSSNSPKISNIKQVPIKPIQKLSSIQNQPKTLPKMGKSNTLAPGAKKPLLLNSNLLKEAAIDQSNQFKNELYSPELSRTNSHNSEEVPKKRMKVKKLMNSNTLAPMGAQPGLKMMQQQATVNKLRVNGLQPVKKSIKPKMTVQDII</sequence>
<gene>
    <name evidence="3" type="ORF">HINF_LOCUS41022</name>
</gene>
<name>A0ABP1JT31_9EUKA</name>
<dbReference type="SUPFAM" id="SSF57184">
    <property type="entry name" value="Growth factor receptor domain"/>
    <property type="match status" value="2"/>
</dbReference>
<feature type="transmembrane region" description="Helical" evidence="2">
    <location>
        <begin position="630"/>
        <end position="654"/>
    </location>
</feature>
<evidence type="ECO:0000313" key="3">
    <source>
        <dbReference type="EMBL" id="CAL6045403.1"/>
    </source>
</evidence>
<reference evidence="3 4" key="1">
    <citation type="submission" date="2024-07" db="EMBL/GenBank/DDBJ databases">
        <authorList>
            <person name="Akdeniz Z."/>
        </authorList>
    </citation>
    <scope>NUCLEOTIDE SEQUENCE [LARGE SCALE GENOMIC DNA]</scope>
</reference>
<feature type="compositionally biased region" description="Polar residues" evidence="1">
    <location>
        <begin position="701"/>
        <end position="710"/>
    </location>
</feature>
<keyword evidence="4" id="KW-1185">Reference proteome</keyword>
<feature type="region of interest" description="Disordered" evidence="1">
    <location>
        <begin position="699"/>
        <end position="723"/>
    </location>
</feature>
<keyword evidence="2" id="KW-1133">Transmembrane helix</keyword>
<keyword evidence="2" id="KW-0812">Transmembrane</keyword>
<keyword evidence="2" id="KW-0472">Membrane</keyword>
<proteinExistence type="predicted"/>
<organism evidence="3 4">
    <name type="scientific">Hexamita inflata</name>
    <dbReference type="NCBI Taxonomy" id="28002"/>
    <lineage>
        <taxon>Eukaryota</taxon>
        <taxon>Metamonada</taxon>
        <taxon>Diplomonadida</taxon>
        <taxon>Hexamitidae</taxon>
        <taxon>Hexamitinae</taxon>
        <taxon>Hexamita</taxon>
    </lineage>
</organism>
<evidence type="ECO:0000256" key="1">
    <source>
        <dbReference type="SAM" id="MobiDB-lite"/>
    </source>
</evidence>
<dbReference type="EMBL" id="CAXDID020000163">
    <property type="protein sequence ID" value="CAL6045403.1"/>
    <property type="molecule type" value="Genomic_DNA"/>
</dbReference>
<dbReference type="Proteomes" id="UP001642409">
    <property type="component" value="Unassembled WGS sequence"/>
</dbReference>